<sequence>VAAWFWEHEISGEVLASLTEEDLLAMGMEPFGRRRQLLLSRAKLLEELGLSVRKALSPRTAMWSATPVLDCQP</sequence>
<feature type="non-terminal residue" evidence="2">
    <location>
        <position position="73"/>
    </location>
</feature>
<organism evidence="2 3">
    <name type="scientific">Polarella glacialis</name>
    <name type="common">Dinoflagellate</name>
    <dbReference type="NCBI Taxonomy" id="89957"/>
    <lineage>
        <taxon>Eukaryota</taxon>
        <taxon>Sar</taxon>
        <taxon>Alveolata</taxon>
        <taxon>Dinophyceae</taxon>
        <taxon>Suessiales</taxon>
        <taxon>Suessiaceae</taxon>
        <taxon>Polarella</taxon>
    </lineage>
</organism>
<dbReference type="Pfam" id="PF07647">
    <property type="entry name" value="SAM_2"/>
    <property type="match status" value="1"/>
</dbReference>
<evidence type="ECO:0000313" key="3">
    <source>
        <dbReference type="Proteomes" id="UP000626109"/>
    </source>
</evidence>
<protein>
    <recommendedName>
        <fullName evidence="1">SAM domain-containing protein</fullName>
    </recommendedName>
</protein>
<proteinExistence type="predicted"/>
<evidence type="ECO:0000259" key="1">
    <source>
        <dbReference type="PROSITE" id="PS50105"/>
    </source>
</evidence>
<comment type="caution">
    <text evidence="2">The sequence shown here is derived from an EMBL/GenBank/DDBJ whole genome shotgun (WGS) entry which is preliminary data.</text>
</comment>
<dbReference type="SUPFAM" id="SSF47769">
    <property type="entry name" value="SAM/Pointed domain"/>
    <property type="match status" value="1"/>
</dbReference>
<feature type="domain" description="SAM" evidence="1">
    <location>
        <begin position="1"/>
        <end position="47"/>
    </location>
</feature>
<dbReference type="AlphaFoldDB" id="A0A813HY68"/>
<dbReference type="Gene3D" id="1.10.150.50">
    <property type="entry name" value="Transcription Factor, Ets-1"/>
    <property type="match status" value="1"/>
</dbReference>
<dbReference type="InterPro" id="IPR013761">
    <property type="entry name" value="SAM/pointed_sf"/>
</dbReference>
<evidence type="ECO:0000313" key="2">
    <source>
        <dbReference type="EMBL" id="CAE8643491.1"/>
    </source>
</evidence>
<dbReference type="Proteomes" id="UP000626109">
    <property type="component" value="Unassembled WGS sequence"/>
</dbReference>
<accession>A0A813HY68</accession>
<name>A0A813HY68_POLGL</name>
<reference evidence="2" key="1">
    <citation type="submission" date="2021-02" db="EMBL/GenBank/DDBJ databases">
        <authorList>
            <person name="Dougan E. K."/>
            <person name="Rhodes N."/>
            <person name="Thang M."/>
            <person name="Chan C."/>
        </authorList>
    </citation>
    <scope>NUCLEOTIDE SEQUENCE</scope>
</reference>
<feature type="non-terminal residue" evidence="2">
    <location>
        <position position="1"/>
    </location>
</feature>
<dbReference type="PROSITE" id="PS50105">
    <property type="entry name" value="SAM_DOMAIN"/>
    <property type="match status" value="1"/>
</dbReference>
<dbReference type="EMBL" id="CAJNNW010002143">
    <property type="protein sequence ID" value="CAE8643491.1"/>
    <property type="molecule type" value="Genomic_DNA"/>
</dbReference>
<gene>
    <name evidence="2" type="ORF">PGLA2088_LOCUS2587</name>
</gene>
<dbReference type="InterPro" id="IPR001660">
    <property type="entry name" value="SAM"/>
</dbReference>